<protein>
    <submittedName>
        <fullName evidence="2">Surface antigen</fullName>
    </submittedName>
</protein>
<reference evidence="3" key="1">
    <citation type="journal article" date="2014" name="Soil Biol. Biochem.">
        <title>Structure and function of bacterial communities in ageing soils: Insights from the Mendocino ecological staircase.</title>
        <authorList>
            <person name="Uroz S."/>
            <person name="Tech J.J."/>
            <person name="Sawaya N.A."/>
            <person name="Frey-Klett P."/>
            <person name="Leveau J.H.J."/>
        </authorList>
    </citation>
    <scope>NUCLEOTIDE SEQUENCE [LARGE SCALE GENOMIC DNA]</scope>
    <source>
        <strain evidence="3">Cal35</strain>
    </source>
</reference>
<dbReference type="HOGENOM" id="CLU_147877_0_0_4"/>
<proteinExistence type="predicted"/>
<keyword evidence="1" id="KW-0732">Signal</keyword>
<evidence type="ECO:0000313" key="3">
    <source>
        <dbReference type="Proteomes" id="UP000030302"/>
    </source>
</evidence>
<sequence>MYKKSLKIISAAAVLLLAASSVQAANMRFLDATPITYLKKKDHADLHKAAAAVLDDKKDGESANWTNEGLGNSVRINAEISVANTTNDNATTCRSLTVVLHAKGQDQTLTLPLCKKAAGAWAIEKK</sequence>
<evidence type="ECO:0000256" key="1">
    <source>
        <dbReference type="SAM" id="SignalP"/>
    </source>
</evidence>
<dbReference type="AlphaFoldDB" id="A0A0A1F420"/>
<dbReference type="Proteomes" id="UP000030302">
    <property type="component" value="Chromosome"/>
</dbReference>
<dbReference type="KEGG" id="care:LT85_0313"/>
<accession>A0A0A1F420</accession>
<organism evidence="2 3">
    <name type="scientific">Collimonas arenae</name>
    <dbReference type="NCBI Taxonomy" id="279058"/>
    <lineage>
        <taxon>Bacteria</taxon>
        <taxon>Pseudomonadati</taxon>
        <taxon>Pseudomonadota</taxon>
        <taxon>Betaproteobacteria</taxon>
        <taxon>Burkholderiales</taxon>
        <taxon>Oxalobacteraceae</taxon>
        <taxon>Collimonas</taxon>
    </lineage>
</organism>
<feature type="chain" id="PRO_5001983190" evidence="1">
    <location>
        <begin position="25"/>
        <end position="126"/>
    </location>
</feature>
<evidence type="ECO:0000313" key="2">
    <source>
        <dbReference type="EMBL" id="AIY39473.1"/>
    </source>
</evidence>
<dbReference type="STRING" id="279058.LT85_0313"/>
<dbReference type="EMBL" id="CP009962">
    <property type="protein sequence ID" value="AIY39473.1"/>
    <property type="molecule type" value="Genomic_DNA"/>
</dbReference>
<name>A0A0A1F420_9BURK</name>
<dbReference type="OrthoDB" id="8775956at2"/>
<dbReference type="RefSeq" id="WP_038484449.1">
    <property type="nucleotide sequence ID" value="NZ_CP009962.1"/>
</dbReference>
<keyword evidence="3" id="KW-1185">Reference proteome</keyword>
<gene>
    <name evidence="2" type="ORF">LT85_0313</name>
</gene>
<feature type="signal peptide" evidence="1">
    <location>
        <begin position="1"/>
        <end position="24"/>
    </location>
</feature>